<evidence type="ECO:0000256" key="3">
    <source>
        <dbReference type="ARBA" id="ARBA00022963"/>
    </source>
</evidence>
<dbReference type="Proteomes" id="UP001234989">
    <property type="component" value="Chromosome 1"/>
</dbReference>
<keyword evidence="5" id="KW-1185">Reference proteome</keyword>
<dbReference type="AlphaFoldDB" id="A0AAF0PYI2"/>
<proteinExistence type="inferred from homology"/>
<gene>
    <name evidence="4" type="ORF">MTR67_006691</name>
</gene>
<organism evidence="4 5">
    <name type="scientific">Solanum verrucosum</name>
    <dbReference type="NCBI Taxonomy" id="315347"/>
    <lineage>
        <taxon>Eukaryota</taxon>
        <taxon>Viridiplantae</taxon>
        <taxon>Streptophyta</taxon>
        <taxon>Embryophyta</taxon>
        <taxon>Tracheophyta</taxon>
        <taxon>Spermatophyta</taxon>
        <taxon>Magnoliopsida</taxon>
        <taxon>eudicotyledons</taxon>
        <taxon>Gunneridae</taxon>
        <taxon>Pentapetalae</taxon>
        <taxon>asterids</taxon>
        <taxon>lamiids</taxon>
        <taxon>Solanales</taxon>
        <taxon>Solanaceae</taxon>
        <taxon>Solanoideae</taxon>
        <taxon>Solaneae</taxon>
        <taxon>Solanum</taxon>
    </lineage>
</organism>
<dbReference type="PANTHER" id="PTHR45648:SF17">
    <property type="entry name" value="GDSL ESTERASE_LIPASE"/>
    <property type="match status" value="1"/>
</dbReference>
<dbReference type="SUPFAM" id="SSF52266">
    <property type="entry name" value="SGNH hydrolase"/>
    <property type="match status" value="1"/>
</dbReference>
<evidence type="ECO:0000313" key="4">
    <source>
        <dbReference type="EMBL" id="WMV13306.1"/>
    </source>
</evidence>
<keyword evidence="3" id="KW-0443">Lipid metabolism</keyword>
<protein>
    <recommendedName>
        <fullName evidence="6">GDSL esterase/lipase</fullName>
    </recommendedName>
</protein>
<reference evidence="4" key="1">
    <citation type="submission" date="2023-08" db="EMBL/GenBank/DDBJ databases">
        <title>A de novo genome assembly of Solanum verrucosum Schlechtendal, a Mexican diploid species geographically isolated from the other diploid A-genome species in potato relatives.</title>
        <authorList>
            <person name="Hosaka K."/>
        </authorList>
    </citation>
    <scope>NUCLEOTIDE SEQUENCE</scope>
    <source>
        <tissue evidence="4">Young leaves</tissue>
    </source>
</reference>
<keyword evidence="3" id="KW-0442">Lipid degradation</keyword>
<dbReference type="InterPro" id="IPR051058">
    <property type="entry name" value="GDSL_Est/Lipase"/>
</dbReference>
<dbReference type="InterPro" id="IPR036514">
    <property type="entry name" value="SGNH_hydro_sf"/>
</dbReference>
<dbReference type="PANTHER" id="PTHR45648">
    <property type="entry name" value="GDSL LIPASE/ACYLHYDROLASE FAMILY PROTEIN (AFU_ORTHOLOGUE AFUA_4G14700)"/>
    <property type="match status" value="1"/>
</dbReference>
<dbReference type="GO" id="GO:0016788">
    <property type="term" value="F:hydrolase activity, acting on ester bonds"/>
    <property type="evidence" value="ECO:0007669"/>
    <property type="project" value="InterPro"/>
</dbReference>
<accession>A0AAF0PYI2</accession>
<comment type="similarity">
    <text evidence="1">Belongs to the 'GDSL' lipolytic enzyme family.</text>
</comment>
<dbReference type="EMBL" id="CP133612">
    <property type="protein sequence ID" value="WMV13306.1"/>
    <property type="molecule type" value="Genomic_DNA"/>
</dbReference>
<dbReference type="InterPro" id="IPR001087">
    <property type="entry name" value="GDSL"/>
</dbReference>
<name>A0AAF0PYI2_SOLVR</name>
<evidence type="ECO:0000256" key="2">
    <source>
        <dbReference type="ARBA" id="ARBA00022801"/>
    </source>
</evidence>
<evidence type="ECO:0008006" key="6">
    <source>
        <dbReference type="Google" id="ProtNLM"/>
    </source>
</evidence>
<dbReference type="GO" id="GO:0016042">
    <property type="term" value="P:lipid catabolic process"/>
    <property type="evidence" value="ECO:0007669"/>
    <property type="project" value="UniProtKB-KW"/>
</dbReference>
<dbReference type="Pfam" id="PF00657">
    <property type="entry name" value="Lipase_GDSL"/>
    <property type="match status" value="1"/>
</dbReference>
<dbReference type="Gene3D" id="3.40.50.1110">
    <property type="entry name" value="SGNH hydrolase"/>
    <property type="match status" value="1"/>
</dbReference>
<keyword evidence="2" id="KW-0378">Hydrolase</keyword>
<evidence type="ECO:0000256" key="1">
    <source>
        <dbReference type="ARBA" id="ARBA00008668"/>
    </source>
</evidence>
<sequence>MYSYLSLSKQNVLNLPQQINQFVTVRENLIASLGHESTKALLAKSLFCISTGSNDIFVYFKTRSTLPKEEFINHLMEAYENHIKTLYSLGARKFGIISVPPVGCCPANRLLNGTRATRDEICAWDTYKMTIDVIDNPHPFNFKNVDTACCGHGALKAEGICNATASLCSDRRQYIFWDLFHPTDAAARLAANTLYGGPTLYVSPINFAQLAAEK</sequence>
<evidence type="ECO:0000313" key="5">
    <source>
        <dbReference type="Proteomes" id="UP001234989"/>
    </source>
</evidence>